<name>A0A7G6Y5L2_9MICO</name>
<dbReference type="KEGG" id="lse:F1C12_00535"/>
<keyword evidence="1" id="KW-0472">Membrane</keyword>
<feature type="transmembrane region" description="Helical" evidence="1">
    <location>
        <begin position="87"/>
        <end position="107"/>
    </location>
</feature>
<evidence type="ECO:0000256" key="1">
    <source>
        <dbReference type="SAM" id="Phobius"/>
    </source>
</evidence>
<dbReference type="EMBL" id="CP043641">
    <property type="protein sequence ID" value="QNE33777.1"/>
    <property type="molecule type" value="Genomic_DNA"/>
</dbReference>
<evidence type="ECO:0000313" key="2">
    <source>
        <dbReference type="EMBL" id="QNE33777.1"/>
    </source>
</evidence>
<accession>A0A7G6Y5L2</accession>
<feature type="transmembrane region" description="Helical" evidence="1">
    <location>
        <begin position="113"/>
        <end position="132"/>
    </location>
</feature>
<sequence>MSTGDPAGAARDRNADRPGVVTAVAVLCWLVGTIELILSVLLIVLAAIRGVLPAGETGNILVSTIGYLIVAIAYLAVGFGVFRGVDLARVIVLLASVIHLGVGLYTALTTQPVAGILSMGLAVAIALPLWVGRGATWFGRGKTDATV</sequence>
<organism evidence="2 3">
    <name type="scientific">Leifsonia shinshuensis</name>
    <dbReference type="NCBI Taxonomy" id="150026"/>
    <lineage>
        <taxon>Bacteria</taxon>
        <taxon>Bacillati</taxon>
        <taxon>Actinomycetota</taxon>
        <taxon>Actinomycetes</taxon>
        <taxon>Micrococcales</taxon>
        <taxon>Microbacteriaceae</taxon>
        <taxon>Leifsonia</taxon>
    </lineage>
</organism>
<dbReference type="Proteomes" id="UP000515511">
    <property type="component" value="Chromosome"/>
</dbReference>
<feature type="transmembrane region" description="Helical" evidence="1">
    <location>
        <begin position="60"/>
        <end position="82"/>
    </location>
</feature>
<evidence type="ECO:0008006" key="4">
    <source>
        <dbReference type="Google" id="ProtNLM"/>
    </source>
</evidence>
<keyword evidence="1" id="KW-1133">Transmembrane helix</keyword>
<reference evidence="3" key="1">
    <citation type="submission" date="2019-09" db="EMBL/GenBank/DDBJ databases">
        <title>Antimicrobial potential of Antarctic Bacteria.</title>
        <authorList>
            <person name="Benaud N."/>
            <person name="Edwards R.J."/>
            <person name="Ferrari B.C."/>
        </authorList>
    </citation>
    <scope>NUCLEOTIDE SEQUENCE [LARGE SCALE GENOMIC DNA]</scope>
    <source>
        <strain evidence="3">INR9</strain>
    </source>
</reference>
<evidence type="ECO:0000313" key="3">
    <source>
        <dbReference type="Proteomes" id="UP000515511"/>
    </source>
</evidence>
<dbReference type="RefSeq" id="WP_185276947.1">
    <property type="nucleotide sequence ID" value="NZ_CP043641.1"/>
</dbReference>
<dbReference type="AlphaFoldDB" id="A0A7G6Y5L2"/>
<keyword evidence="1" id="KW-0812">Transmembrane</keyword>
<proteinExistence type="predicted"/>
<gene>
    <name evidence="2" type="ORF">F1C12_00535</name>
</gene>
<protein>
    <recommendedName>
        <fullName evidence="4">Integral membrane protein</fullName>
    </recommendedName>
</protein>
<feature type="transmembrane region" description="Helical" evidence="1">
    <location>
        <begin position="20"/>
        <end position="48"/>
    </location>
</feature>